<protein>
    <submittedName>
        <fullName evidence="2">Uncharacterized protein</fullName>
    </submittedName>
</protein>
<proteinExistence type="predicted"/>
<dbReference type="EMBL" id="JARKIK010000033">
    <property type="protein sequence ID" value="KAK8740446.1"/>
    <property type="molecule type" value="Genomic_DNA"/>
</dbReference>
<name>A0AAW0XL28_CHEQU</name>
<keyword evidence="3" id="KW-1185">Reference proteome</keyword>
<dbReference type="Proteomes" id="UP001445076">
    <property type="component" value="Unassembled WGS sequence"/>
</dbReference>
<comment type="caution">
    <text evidence="2">The sequence shown here is derived from an EMBL/GenBank/DDBJ whole genome shotgun (WGS) entry which is preliminary data.</text>
</comment>
<organism evidence="2 3">
    <name type="scientific">Cherax quadricarinatus</name>
    <name type="common">Australian red claw crayfish</name>
    <dbReference type="NCBI Taxonomy" id="27406"/>
    <lineage>
        <taxon>Eukaryota</taxon>
        <taxon>Metazoa</taxon>
        <taxon>Ecdysozoa</taxon>
        <taxon>Arthropoda</taxon>
        <taxon>Crustacea</taxon>
        <taxon>Multicrustacea</taxon>
        <taxon>Malacostraca</taxon>
        <taxon>Eumalacostraca</taxon>
        <taxon>Eucarida</taxon>
        <taxon>Decapoda</taxon>
        <taxon>Pleocyemata</taxon>
        <taxon>Astacidea</taxon>
        <taxon>Parastacoidea</taxon>
        <taxon>Parastacidae</taxon>
        <taxon>Cherax</taxon>
    </lineage>
</organism>
<dbReference type="AlphaFoldDB" id="A0AAW0XL28"/>
<sequence length="117" mass="13307">MENVKTANHCPHFLSVWQIGTHTFHSLPCNHPLICPYLPIHLYFILLTPNPNQAYFSLTFPFTLISHHLDITSSFPLPHPQLNSNQHSFPNSTEPPDISQPIQGHLQTIPTLLTHSE</sequence>
<evidence type="ECO:0000256" key="1">
    <source>
        <dbReference type="SAM" id="MobiDB-lite"/>
    </source>
</evidence>
<feature type="region of interest" description="Disordered" evidence="1">
    <location>
        <begin position="79"/>
        <end position="102"/>
    </location>
</feature>
<reference evidence="2 3" key="1">
    <citation type="journal article" date="2024" name="BMC Genomics">
        <title>Genome assembly of redclaw crayfish (Cherax quadricarinatus) provides insights into its immune adaptation and hypoxia tolerance.</title>
        <authorList>
            <person name="Liu Z."/>
            <person name="Zheng J."/>
            <person name="Li H."/>
            <person name="Fang K."/>
            <person name="Wang S."/>
            <person name="He J."/>
            <person name="Zhou D."/>
            <person name="Weng S."/>
            <person name="Chi M."/>
            <person name="Gu Z."/>
            <person name="He J."/>
            <person name="Li F."/>
            <person name="Wang M."/>
        </authorList>
    </citation>
    <scope>NUCLEOTIDE SEQUENCE [LARGE SCALE GENOMIC DNA]</scope>
    <source>
        <strain evidence="2">ZL_2023a</strain>
    </source>
</reference>
<evidence type="ECO:0000313" key="3">
    <source>
        <dbReference type="Proteomes" id="UP001445076"/>
    </source>
</evidence>
<gene>
    <name evidence="2" type="ORF">OTU49_002914</name>
</gene>
<accession>A0AAW0XL28</accession>
<evidence type="ECO:0000313" key="2">
    <source>
        <dbReference type="EMBL" id="KAK8740446.1"/>
    </source>
</evidence>